<sequence>MGNECCQPGRVRDNRDRERQRKMLLAKQRQQKMVLAAGCIQAWWRGLLVRRTLLVAALRAWTIQCWWRTVLQRKYQQRRLKLLRLYIVQEQAAVKVQSWIRMCRCRQCYCQICDAVCVFQPQKDTPPLQSSDFLQVQYRVPPKQPEFHIEIVSV</sequence>
<reference evidence="1 2" key="1">
    <citation type="journal article" date="2011" name="Nature">
        <title>A high-resolution map of human evolutionary constraint using 29 mammals.</title>
        <authorList>
            <person name="Lindblad-Toh K."/>
            <person name="Garber M."/>
            <person name="Zuk O."/>
            <person name="Lin M.F."/>
            <person name="Parker B.J."/>
            <person name="Washietl S."/>
            <person name="Kheradpour P."/>
            <person name="Ernst J."/>
            <person name="Jordan G."/>
            <person name="Mauceli E."/>
            <person name="Ward L.D."/>
            <person name="Lowe C.B."/>
            <person name="Holloway A.K."/>
            <person name="Clamp M."/>
            <person name="Gnerre S."/>
            <person name="Alfoldi J."/>
            <person name="Beal K."/>
            <person name="Chang J."/>
            <person name="Clawson H."/>
            <person name="Cuff J."/>
            <person name="Di Palma F."/>
            <person name="Fitzgerald S."/>
            <person name="Flicek P."/>
            <person name="Guttman M."/>
            <person name="Hubisz M.J."/>
            <person name="Jaffe D.B."/>
            <person name="Jungreis I."/>
            <person name="Kent W.J."/>
            <person name="Kostka D."/>
            <person name="Lara M."/>
            <person name="Martins A.L."/>
            <person name="Massingham T."/>
            <person name="Moltke I."/>
            <person name="Raney B.J."/>
            <person name="Rasmussen M.D."/>
            <person name="Robinson J."/>
            <person name="Stark A."/>
            <person name="Vilella A.J."/>
            <person name="Wen J."/>
            <person name="Xie X."/>
            <person name="Zody M.C."/>
            <person name="Baldwin J."/>
            <person name="Bloom T."/>
            <person name="Chin C.W."/>
            <person name="Heiman D."/>
            <person name="Nicol R."/>
            <person name="Nusbaum C."/>
            <person name="Young S."/>
            <person name="Wilkinson J."/>
            <person name="Worley K.C."/>
            <person name="Kovar C.L."/>
            <person name="Muzny D.M."/>
            <person name="Gibbs R.A."/>
            <person name="Cree A."/>
            <person name="Dihn H.H."/>
            <person name="Fowler G."/>
            <person name="Jhangiani S."/>
            <person name="Joshi V."/>
            <person name="Lee S."/>
            <person name="Lewis L.R."/>
            <person name="Nazareth L.V."/>
            <person name="Okwuonu G."/>
            <person name="Santibanez J."/>
            <person name="Warren W.C."/>
            <person name="Mardis E.R."/>
            <person name="Weinstock G.M."/>
            <person name="Wilson R.K."/>
            <person name="Delehaunty K."/>
            <person name="Dooling D."/>
            <person name="Fronik C."/>
            <person name="Fulton L."/>
            <person name="Fulton B."/>
            <person name="Graves T."/>
            <person name="Minx P."/>
            <person name="Sodergren E."/>
            <person name="Birney E."/>
            <person name="Margulies E.H."/>
            <person name="Herrero J."/>
            <person name="Green E.D."/>
            <person name="Haussler D."/>
            <person name="Siepel A."/>
            <person name="Goldman N."/>
            <person name="Pollard K.S."/>
            <person name="Pedersen J.S."/>
            <person name="Lander E.S."/>
            <person name="Kellis M."/>
        </authorList>
    </citation>
    <scope>NUCLEOTIDE SEQUENCE [LARGE SCALE GENOMIC DNA]</scope>
    <source>
        <strain evidence="1 2">Thorbecke inbred</strain>
    </source>
</reference>
<dbReference type="Proteomes" id="UP000001811">
    <property type="component" value="Chromosome 9"/>
</dbReference>
<dbReference type="Bgee" id="ENSOCUG00000029189">
    <property type="expression patterns" value="Expressed in testis and 2 other cell types or tissues"/>
</dbReference>
<dbReference type="InterPro" id="IPR000048">
    <property type="entry name" value="IQ_motif_EF-hand-BS"/>
</dbReference>
<evidence type="ECO:0000313" key="2">
    <source>
        <dbReference type="Proteomes" id="UP000001811"/>
    </source>
</evidence>
<dbReference type="SMART" id="SM00015">
    <property type="entry name" value="IQ"/>
    <property type="match status" value="3"/>
</dbReference>
<name>U3KMY4_RABIT</name>
<dbReference type="GO" id="GO:0005516">
    <property type="term" value="F:calmodulin binding"/>
    <property type="evidence" value="ECO:0007669"/>
    <property type="project" value="TreeGrafter"/>
</dbReference>
<dbReference type="Ensembl" id="ENSOCUT00000033547.2">
    <property type="protein sequence ID" value="ENSOCUP00000026593.1"/>
    <property type="gene ID" value="ENSOCUG00000029189.2"/>
</dbReference>
<dbReference type="PANTHER" id="PTHR21633">
    <property type="entry name" value="IQ MOTIF CONTAINING F"/>
    <property type="match status" value="1"/>
</dbReference>
<dbReference type="OrthoDB" id="9837193at2759"/>
<dbReference type="PANTHER" id="PTHR21633:SF5">
    <property type="entry name" value="IQ DOMAIN-CONTAINING PROTEIN F3"/>
    <property type="match status" value="1"/>
</dbReference>
<proteinExistence type="predicted"/>
<reference evidence="1" key="3">
    <citation type="submission" date="2025-09" db="UniProtKB">
        <authorList>
            <consortium name="Ensembl"/>
        </authorList>
    </citation>
    <scope>IDENTIFICATION</scope>
    <source>
        <strain evidence="1">Thorbecke</strain>
    </source>
</reference>
<dbReference type="eggNOG" id="ENOG502T3TE">
    <property type="taxonomic scope" value="Eukaryota"/>
</dbReference>
<dbReference type="AlphaFoldDB" id="U3KMY4"/>
<organism evidence="1 2">
    <name type="scientific">Oryctolagus cuniculus</name>
    <name type="common">Rabbit</name>
    <dbReference type="NCBI Taxonomy" id="9986"/>
    <lineage>
        <taxon>Eukaryota</taxon>
        <taxon>Metazoa</taxon>
        <taxon>Chordata</taxon>
        <taxon>Craniata</taxon>
        <taxon>Vertebrata</taxon>
        <taxon>Euteleostomi</taxon>
        <taxon>Mammalia</taxon>
        <taxon>Eutheria</taxon>
        <taxon>Euarchontoglires</taxon>
        <taxon>Glires</taxon>
        <taxon>Lagomorpha</taxon>
        <taxon>Leporidae</taxon>
        <taxon>Oryctolagus</taxon>
    </lineage>
</organism>
<keyword evidence="2" id="KW-1185">Reference proteome</keyword>
<dbReference type="KEGG" id="ocu:100343467"/>
<dbReference type="HOGENOM" id="CLU_114989_2_0_1"/>
<dbReference type="InParanoid" id="U3KMY4"/>
<dbReference type="EMBL" id="AAGW02044160">
    <property type="status" value="NOT_ANNOTATED_CDS"/>
    <property type="molecule type" value="Genomic_DNA"/>
</dbReference>
<evidence type="ECO:0000313" key="1">
    <source>
        <dbReference type="Ensembl" id="ENSOCUP00000026593.1"/>
    </source>
</evidence>
<dbReference type="InterPro" id="IPR039887">
    <property type="entry name" value="IQCF"/>
</dbReference>
<dbReference type="RefSeq" id="XP_008258955.1">
    <property type="nucleotide sequence ID" value="XM_008260733.3"/>
</dbReference>
<dbReference type="OMA" id="WQCHRRY"/>
<dbReference type="GeneID" id="100343467"/>
<dbReference type="Pfam" id="PF00612">
    <property type="entry name" value="IQ"/>
    <property type="match status" value="3"/>
</dbReference>
<gene>
    <name evidence="1" type="primary">IQCF3</name>
</gene>
<dbReference type="Gene3D" id="1.20.5.190">
    <property type="match status" value="1"/>
</dbReference>
<reference evidence="1" key="2">
    <citation type="submission" date="2025-08" db="UniProtKB">
        <authorList>
            <consortium name="Ensembl"/>
        </authorList>
    </citation>
    <scope>IDENTIFICATION</scope>
    <source>
        <strain evidence="1">Thorbecke</strain>
    </source>
</reference>
<protein>
    <submittedName>
        <fullName evidence="1">IQ motif containing F3</fullName>
    </submittedName>
</protein>
<accession>U3KMY4</accession>
<dbReference type="CTD" id="401067"/>
<dbReference type="PaxDb" id="9986-ENSOCUP00000026593"/>
<dbReference type="GeneTree" id="ENSGT00390000004641"/>